<evidence type="ECO:0000313" key="3">
    <source>
        <dbReference type="Proteomes" id="UP000009168"/>
    </source>
</evidence>
<dbReference type="EMBL" id="GG662241">
    <property type="protein sequence ID" value="EAS07293.3"/>
    <property type="molecule type" value="Genomic_DNA"/>
</dbReference>
<dbReference type="RefSeq" id="XP_001027535.3">
    <property type="nucleotide sequence ID" value="XM_001027535.4"/>
</dbReference>
<feature type="region of interest" description="Disordered" evidence="1">
    <location>
        <begin position="1"/>
        <end position="25"/>
    </location>
</feature>
<keyword evidence="3" id="KW-1185">Reference proteome</keyword>
<gene>
    <name evidence="2" type="ORF">TTHERM_01055690</name>
</gene>
<reference evidence="3" key="1">
    <citation type="journal article" date="2006" name="PLoS Biol.">
        <title>Macronuclear genome sequence of the ciliate Tetrahymena thermophila, a model eukaryote.</title>
        <authorList>
            <person name="Eisen J.A."/>
            <person name="Coyne R.S."/>
            <person name="Wu M."/>
            <person name="Wu D."/>
            <person name="Thiagarajan M."/>
            <person name="Wortman J.R."/>
            <person name="Badger J.H."/>
            <person name="Ren Q."/>
            <person name="Amedeo P."/>
            <person name="Jones K.M."/>
            <person name="Tallon L.J."/>
            <person name="Delcher A.L."/>
            <person name="Salzberg S.L."/>
            <person name="Silva J.C."/>
            <person name="Haas B.J."/>
            <person name="Majoros W.H."/>
            <person name="Farzad M."/>
            <person name="Carlton J.M."/>
            <person name="Smith R.K. Jr."/>
            <person name="Garg J."/>
            <person name="Pearlman R.E."/>
            <person name="Karrer K.M."/>
            <person name="Sun L."/>
            <person name="Manning G."/>
            <person name="Elde N.C."/>
            <person name="Turkewitz A.P."/>
            <person name="Asai D.J."/>
            <person name="Wilkes D.E."/>
            <person name="Wang Y."/>
            <person name="Cai H."/>
            <person name="Collins K."/>
            <person name="Stewart B.A."/>
            <person name="Lee S.R."/>
            <person name="Wilamowska K."/>
            <person name="Weinberg Z."/>
            <person name="Ruzzo W.L."/>
            <person name="Wloga D."/>
            <person name="Gaertig J."/>
            <person name="Frankel J."/>
            <person name="Tsao C.-C."/>
            <person name="Gorovsky M.A."/>
            <person name="Keeling P.J."/>
            <person name="Waller R.F."/>
            <person name="Patron N.J."/>
            <person name="Cherry J.M."/>
            <person name="Stover N.A."/>
            <person name="Krieger C.J."/>
            <person name="del Toro C."/>
            <person name="Ryder H.F."/>
            <person name="Williamson S.C."/>
            <person name="Barbeau R.A."/>
            <person name="Hamilton E.P."/>
            <person name="Orias E."/>
        </authorList>
    </citation>
    <scope>NUCLEOTIDE SEQUENCE [LARGE SCALE GENOMIC DNA]</scope>
    <source>
        <strain evidence="3">SB210</strain>
    </source>
</reference>
<dbReference type="GeneID" id="7843689"/>
<proteinExistence type="predicted"/>
<evidence type="ECO:0000256" key="1">
    <source>
        <dbReference type="SAM" id="MobiDB-lite"/>
    </source>
</evidence>
<dbReference type="AlphaFoldDB" id="Q24HL8"/>
<sequence>MDQEDRISSQLKQSPTFQQGFTDQNKNKDLSDIQFSLNQVKSLIEGKLSSFQKFLEVGNSSQTAQQQLLDNTFASNKILENHINQIQEICKFNIQNNLNKLKEPPIPLDSNKALSSDEKIMNNMFNKNMNQGLQRKQENQRKNLYFNDIQSNNNRQIQFQQEEANQIYDEEIDPEQGEYYEDEMGTGNYQEDYDEYYDDDDQDQDIQEEIQQQQYEYDDYTYQNQNVNSANLQGQIRNYSYDYMPKNQPIKYQKPFVQEASHNQQYQNNYNSSQYNNFSDQSQYIPDQPQQLNQNNNRFYQKSQSPNYENYKMQEQSFHNGYVNSFNYQQKRAPGQPLRNKLEQDQRLEIYRKFEMEHHIQIPKFFKSTFYLQKTPRSRFFQHLTNNEFYAVAQIYEKLGTQQQVADLLDTSVPNVKRILTTVKQQIECGAIEPTTPFTILHQQIR</sequence>
<name>Q24HL8_TETTS</name>
<dbReference type="KEGG" id="tet:TTHERM_01055690"/>
<organism evidence="2 3">
    <name type="scientific">Tetrahymena thermophila (strain SB210)</name>
    <dbReference type="NCBI Taxonomy" id="312017"/>
    <lineage>
        <taxon>Eukaryota</taxon>
        <taxon>Sar</taxon>
        <taxon>Alveolata</taxon>
        <taxon>Ciliophora</taxon>
        <taxon>Intramacronucleata</taxon>
        <taxon>Oligohymenophorea</taxon>
        <taxon>Hymenostomatida</taxon>
        <taxon>Tetrahymenina</taxon>
        <taxon>Tetrahymenidae</taxon>
        <taxon>Tetrahymena</taxon>
    </lineage>
</organism>
<feature type="compositionally biased region" description="Polar residues" evidence="1">
    <location>
        <begin position="8"/>
        <end position="24"/>
    </location>
</feature>
<protein>
    <submittedName>
        <fullName evidence="2">Uncharacterized protein</fullName>
    </submittedName>
</protein>
<dbReference type="Proteomes" id="UP000009168">
    <property type="component" value="Unassembled WGS sequence"/>
</dbReference>
<dbReference type="HOGENOM" id="CLU_614671_0_0_1"/>
<accession>Q24HL8</accession>
<dbReference type="InParanoid" id="Q24HL8"/>
<evidence type="ECO:0000313" key="2">
    <source>
        <dbReference type="EMBL" id="EAS07293.3"/>
    </source>
</evidence>